<keyword evidence="4" id="KW-0547">Nucleotide-binding</keyword>
<proteinExistence type="inferred from homology"/>
<dbReference type="SUPFAM" id="SSF52540">
    <property type="entry name" value="P-loop containing nucleoside triphosphate hydrolases"/>
    <property type="match status" value="1"/>
</dbReference>
<reference evidence="7" key="2">
    <citation type="journal article" date="2021" name="PeerJ">
        <title>Extensive microbial diversity within the chicken gut microbiome revealed by metagenomics and culture.</title>
        <authorList>
            <person name="Gilroy R."/>
            <person name="Ravi A."/>
            <person name="Getino M."/>
            <person name="Pursley I."/>
            <person name="Horton D.L."/>
            <person name="Alikhan N.F."/>
            <person name="Baker D."/>
            <person name="Gharbi K."/>
            <person name="Hall N."/>
            <person name="Watson M."/>
            <person name="Adriaenssens E.M."/>
            <person name="Foster-Nyarko E."/>
            <person name="Jarju S."/>
            <person name="Secka A."/>
            <person name="Antonio M."/>
            <person name="Oren A."/>
            <person name="Chaudhuri R.R."/>
            <person name="La Ragione R."/>
            <person name="Hildebrand F."/>
            <person name="Pallen M.J."/>
        </authorList>
    </citation>
    <scope>NUCLEOTIDE SEQUENCE</scope>
    <source>
        <strain evidence="7">ChiHjej13B12-12457</strain>
    </source>
</reference>
<dbReference type="SMART" id="SM00382">
    <property type="entry name" value="AAA"/>
    <property type="match status" value="1"/>
</dbReference>
<keyword evidence="2" id="KW-0813">Transport</keyword>
<dbReference type="InterPro" id="IPR017871">
    <property type="entry name" value="ABC_transporter-like_CS"/>
</dbReference>
<reference evidence="7" key="1">
    <citation type="submission" date="2020-10" db="EMBL/GenBank/DDBJ databases">
        <authorList>
            <person name="Gilroy R."/>
        </authorList>
    </citation>
    <scope>NUCLEOTIDE SEQUENCE</scope>
    <source>
        <strain evidence="7">ChiHjej13B12-12457</strain>
    </source>
</reference>
<evidence type="ECO:0000259" key="6">
    <source>
        <dbReference type="PROSITE" id="PS50893"/>
    </source>
</evidence>
<evidence type="ECO:0000313" key="8">
    <source>
        <dbReference type="Proteomes" id="UP000886744"/>
    </source>
</evidence>
<dbReference type="Pfam" id="PF13732">
    <property type="entry name" value="DrrA1-3_C"/>
    <property type="match status" value="1"/>
</dbReference>
<comment type="similarity">
    <text evidence="1">Belongs to the ABC transporter superfamily.</text>
</comment>
<dbReference type="InterPro" id="IPR003593">
    <property type="entry name" value="AAA+_ATPase"/>
</dbReference>
<evidence type="ECO:0000256" key="4">
    <source>
        <dbReference type="ARBA" id="ARBA00022741"/>
    </source>
</evidence>
<evidence type="ECO:0000256" key="2">
    <source>
        <dbReference type="ARBA" id="ARBA00022448"/>
    </source>
</evidence>
<dbReference type="PROSITE" id="PS00211">
    <property type="entry name" value="ABC_TRANSPORTER_1"/>
    <property type="match status" value="1"/>
</dbReference>
<gene>
    <name evidence="7" type="ORF">IAC94_04135</name>
</gene>
<dbReference type="InterPro" id="IPR050763">
    <property type="entry name" value="ABC_transporter_ATP-binding"/>
</dbReference>
<dbReference type="PROSITE" id="PS50893">
    <property type="entry name" value="ABC_TRANSPORTER_2"/>
    <property type="match status" value="1"/>
</dbReference>
<sequence>MNTITCRDIVKVFGTYTALNHVSIEVPKGTIFGLLGPNGAGKTTLIRIMNQITVPNSGIVLFNGNPVVPDDVYRIGYLPEERGLYKKMKVGEQAMYLARLKGLSRQQAMTELKKWFVKFGIESWWNKKVEELSKGMAQKVQFITTVLHRPELLILDEPFSGFDPVNAQLIRDEILRMRDEGTTVILSTHNMASVEELCDNIALINKSNLVVTGGVEQIRREHGRNQVEVLYRPSEASVELSGSPVLSLAFDVEHKDIRRAVYDVAKGTPSAQILSELAGSGIDVVSYRELIPSMNDIFIQLVKGEGK</sequence>
<evidence type="ECO:0000313" key="7">
    <source>
        <dbReference type="EMBL" id="HIR62696.1"/>
    </source>
</evidence>
<protein>
    <submittedName>
        <fullName evidence="7">ATP-binding cassette domain-containing protein</fullName>
    </submittedName>
</protein>
<evidence type="ECO:0000256" key="5">
    <source>
        <dbReference type="ARBA" id="ARBA00022840"/>
    </source>
</evidence>
<dbReference type="GO" id="GO:0016887">
    <property type="term" value="F:ATP hydrolysis activity"/>
    <property type="evidence" value="ECO:0007669"/>
    <property type="project" value="InterPro"/>
</dbReference>
<dbReference type="EMBL" id="DVHI01000054">
    <property type="protein sequence ID" value="HIR62696.1"/>
    <property type="molecule type" value="Genomic_DNA"/>
</dbReference>
<dbReference type="InterPro" id="IPR003439">
    <property type="entry name" value="ABC_transporter-like_ATP-bd"/>
</dbReference>
<dbReference type="GO" id="GO:0005524">
    <property type="term" value="F:ATP binding"/>
    <property type="evidence" value="ECO:0007669"/>
    <property type="project" value="UniProtKB-KW"/>
</dbReference>
<dbReference type="Pfam" id="PF00005">
    <property type="entry name" value="ABC_tran"/>
    <property type="match status" value="1"/>
</dbReference>
<dbReference type="PANTHER" id="PTHR42711:SF5">
    <property type="entry name" value="ABC TRANSPORTER ATP-BINDING PROTEIN NATA"/>
    <property type="match status" value="1"/>
</dbReference>
<dbReference type="InterPro" id="IPR025302">
    <property type="entry name" value="DrrA1/2-like_C"/>
</dbReference>
<keyword evidence="5 7" id="KW-0067">ATP-binding</keyword>
<dbReference type="Proteomes" id="UP000886744">
    <property type="component" value="Unassembled WGS sequence"/>
</dbReference>
<organism evidence="7 8">
    <name type="scientific">Candidatus Coprenecus avistercoris</name>
    <dbReference type="NCBI Taxonomy" id="2840730"/>
    <lineage>
        <taxon>Bacteria</taxon>
        <taxon>Pseudomonadati</taxon>
        <taxon>Bacteroidota</taxon>
        <taxon>Bacteroidia</taxon>
        <taxon>Bacteroidales</taxon>
        <taxon>Rikenellaceae</taxon>
        <taxon>Rikenellaceae incertae sedis</taxon>
        <taxon>Candidatus Coprenecus</taxon>
    </lineage>
</organism>
<feature type="domain" description="ABC transporter" evidence="6">
    <location>
        <begin position="4"/>
        <end position="231"/>
    </location>
</feature>
<accession>A0A9D1E150</accession>
<comment type="caution">
    <text evidence="7">The sequence shown here is derived from an EMBL/GenBank/DDBJ whole genome shotgun (WGS) entry which is preliminary data.</text>
</comment>
<dbReference type="InterPro" id="IPR027417">
    <property type="entry name" value="P-loop_NTPase"/>
</dbReference>
<evidence type="ECO:0000256" key="1">
    <source>
        <dbReference type="ARBA" id="ARBA00005417"/>
    </source>
</evidence>
<dbReference type="AlphaFoldDB" id="A0A9D1E150"/>
<keyword evidence="3" id="KW-0536">Nodulation</keyword>
<dbReference type="Gene3D" id="3.40.50.300">
    <property type="entry name" value="P-loop containing nucleotide triphosphate hydrolases"/>
    <property type="match status" value="1"/>
</dbReference>
<name>A0A9D1E150_9BACT</name>
<dbReference type="PANTHER" id="PTHR42711">
    <property type="entry name" value="ABC TRANSPORTER ATP-BINDING PROTEIN"/>
    <property type="match status" value="1"/>
</dbReference>
<evidence type="ECO:0000256" key="3">
    <source>
        <dbReference type="ARBA" id="ARBA00022458"/>
    </source>
</evidence>